<dbReference type="EMBL" id="LBIC01000001">
    <property type="protein sequence ID" value="KKW93878.1"/>
    <property type="molecule type" value="Genomic_DNA"/>
</dbReference>
<dbReference type="PATRIC" id="fig|56193.3.peg.877"/>
<reference evidence="1 2" key="1">
    <citation type="submission" date="2015-04" db="EMBL/GenBank/DDBJ databases">
        <title>Genome sequence of aromatic hydrocarbons-degrading Sphingobium chungbukense DJ77.</title>
        <authorList>
            <person name="Kim Y.-C."/>
            <person name="Chae J.-C."/>
        </authorList>
    </citation>
    <scope>NUCLEOTIDE SEQUENCE [LARGE SCALE GENOMIC DNA]</scope>
    <source>
        <strain evidence="1 2">DJ77</strain>
    </source>
</reference>
<dbReference type="RefSeq" id="WP_046762313.1">
    <property type="nucleotide sequence ID" value="NZ_LBIC01000001.1"/>
</dbReference>
<proteinExistence type="predicted"/>
<dbReference type="STRING" id="56193.YP76_04280"/>
<sequence length="100" mass="11212">MSQRGIGRTTRQLERLPDGGFFLVPNHCIRRHCEGLLRDLGRDPRSINIVTADLAERGIWGVRVKAWDVDHAYFEVAGRRGQRAFDCLGMAAGKGPLSHE</sequence>
<evidence type="ECO:0000313" key="1">
    <source>
        <dbReference type="EMBL" id="KKW93878.1"/>
    </source>
</evidence>
<gene>
    <name evidence="1" type="ORF">YP76_04280</name>
</gene>
<name>A0A0M3AVC2_9SPHN</name>
<dbReference type="Proteomes" id="UP000033874">
    <property type="component" value="Unassembled WGS sequence"/>
</dbReference>
<keyword evidence="2" id="KW-1185">Reference proteome</keyword>
<accession>A0A0M3AVC2</accession>
<protein>
    <submittedName>
        <fullName evidence="1">Uncharacterized protein</fullName>
    </submittedName>
</protein>
<organism evidence="1 2">
    <name type="scientific">Sphingobium chungbukense</name>
    <dbReference type="NCBI Taxonomy" id="56193"/>
    <lineage>
        <taxon>Bacteria</taxon>
        <taxon>Pseudomonadati</taxon>
        <taxon>Pseudomonadota</taxon>
        <taxon>Alphaproteobacteria</taxon>
        <taxon>Sphingomonadales</taxon>
        <taxon>Sphingomonadaceae</taxon>
        <taxon>Sphingobium</taxon>
    </lineage>
</organism>
<dbReference type="AlphaFoldDB" id="A0A0M3AVC2"/>
<comment type="caution">
    <text evidence="1">The sequence shown here is derived from an EMBL/GenBank/DDBJ whole genome shotgun (WGS) entry which is preliminary data.</text>
</comment>
<evidence type="ECO:0000313" key="2">
    <source>
        <dbReference type="Proteomes" id="UP000033874"/>
    </source>
</evidence>